<keyword evidence="3" id="KW-1185">Reference proteome</keyword>
<sequence>MPKVLSKGKGRMVTRNHSDGQKYANPNRIIGNNRLIKRYIKSSPYDQSINGNSVCLIITRKKRG</sequence>
<dbReference type="KEGG" id="beo:BEH_25155"/>
<accession>A0A2S1LZN9</accession>
<dbReference type="EMBL" id="CP015324">
    <property type="protein sequence ID" value="AWG44276.1"/>
    <property type="molecule type" value="Genomic_DNA"/>
</dbReference>
<name>A0A2S1LZN9_9BACI</name>
<gene>
    <name evidence="2" type="ORF">BEH_25155</name>
</gene>
<evidence type="ECO:0000313" key="2">
    <source>
        <dbReference type="EMBL" id="AWG44276.1"/>
    </source>
</evidence>
<dbReference type="AlphaFoldDB" id="A0A2S1LZN9"/>
<keyword evidence="2" id="KW-0614">Plasmid</keyword>
<proteinExistence type="predicted"/>
<organism evidence="2 3">
    <name type="scientific">Priestia filamentosa</name>
    <dbReference type="NCBI Taxonomy" id="1402861"/>
    <lineage>
        <taxon>Bacteria</taxon>
        <taxon>Bacillati</taxon>
        <taxon>Bacillota</taxon>
        <taxon>Bacilli</taxon>
        <taxon>Bacillales</taxon>
        <taxon>Bacillaceae</taxon>
        <taxon>Priestia</taxon>
    </lineage>
</organism>
<feature type="compositionally biased region" description="Basic residues" evidence="1">
    <location>
        <begin position="1"/>
        <end position="14"/>
    </location>
</feature>
<protein>
    <submittedName>
        <fullName evidence="2">Uncharacterized protein</fullName>
    </submittedName>
</protein>
<feature type="region of interest" description="Disordered" evidence="1">
    <location>
        <begin position="1"/>
        <end position="26"/>
    </location>
</feature>
<evidence type="ECO:0000313" key="3">
    <source>
        <dbReference type="Proteomes" id="UP000036202"/>
    </source>
</evidence>
<evidence type="ECO:0000256" key="1">
    <source>
        <dbReference type="SAM" id="MobiDB-lite"/>
    </source>
</evidence>
<dbReference type="Proteomes" id="UP000036202">
    <property type="component" value="Plasmid pbeh2"/>
</dbReference>
<geneLocation type="plasmid" evidence="3">
    <name>pbeh2</name>
</geneLocation>
<reference evidence="2 3" key="1">
    <citation type="journal article" date="2015" name="PLoS ONE">
        <title>Genome Sequence of Bacillus endophyticus and Analysis of Its Companion Mechanism in the Ketogulonigenium vulgare-Bacillus Strain Consortium.</title>
        <authorList>
            <person name="Jia N."/>
            <person name="Du J."/>
            <person name="Ding M.Z."/>
            <person name="Gao F."/>
            <person name="Yuan Y.J."/>
        </authorList>
    </citation>
    <scope>NUCLEOTIDE SEQUENCE [LARGE SCALE GENOMIC DNA]</scope>
    <source>
        <strain evidence="2 3">Hbe603</strain>
        <plasmid evidence="3">pbeh2</plasmid>
    </source>
</reference>